<protein>
    <submittedName>
        <fullName evidence="1">Uncharacterized protein</fullName>
    </submittedName>
</protein>
<accession>A0A3N7FS53</accession>
<gene>
    <name evidence="1" type="ORF">POPTR_011G138950</name>
</gene>
<sequence length="33" mass="3822">METESTREDETSRNQSAEQITFCLVSTKMKINN</sequence>
<dbReference type="EMBL" id="CM009300">
    <property type="protein sequence ID" value="RQO97943.1"/>
    <property type="molecule type" value="Genomic_DNA"/>
</dbReference>
<name>A0A3N7FS53_POPTR</name>
<keyword evidence="2" id="KW-1185">Reference proteome</keyword>
<reference evidence="1 2" key="1">
    <citation type="journal article" date="2006" name="Science">
        <title>The genome of black cottonwood, Populus trichocarpa (Torr. &amp; Gray).</title>
        <authorList>
            <person name="Tuskan G.A."/>
            <person name="Difazio S."/>
            <person name="Jansson S."/>
            <person name="Bohlmann J."/>
            <person name="Grigoriev I."/>
            <person name="Hellsten U."/>
            <person name="Putnam N."/>
            <person name="Ralph S."/>
            <person name="Rombauts S."/>
            <person name="Salamov A."/>
            <person name="Schein J."/>
            <person name="Sterck L."/>
            <person name="Aerts A."/>
            <person name="Bhalerao R.R."/>
            <person name="Bhalerao R.P."/>
            <person name="Blaudez D."/>
            <person name="Boerjan W."/>
            <person name="Brun A."/>
            <person name="Brunner A."/>
            <person name="Busov V."/>
            <person name="Campbell M."/>
            <person name="Carlson J."/>
            <person name="Chalot M."/>
            <person name="Chapman J."/>
            <person name="Chen G.L."/>
            <person name="Cooper D."/>
            <person name="Coutinho P.M."/>
            <person name="Couturier J."/>
            <person name="Covert S."/>
            <person name="Cronk Q."/>
            <person name="Cunningham R."/>
            <person name="Davis J."/>
            <person name="Degroeve S."/>
            <person name="Dejardin A."/>
            <person name="Depamphilis C."/>
            <person name="Detter J."/>
            <person name="Dirks B."/>
            <person name="Dubchak I."/>
            <person name="Duplessis S."/>
            <person name="Ehlting J."/>
            <person name="Ellis B."/>
            <person name="Gendler K."/>
            <person name="Goodstein D."/>
            <person name="Gribskov M."/>
            <person name="Grimwood J."/>
            <person name="Groover A."/>
            <person name="Gunter L."/>
            <person name="Hamberger B."/>
            <person name="Heinze B."/>
            <person name="Helariutta Y."/>
            <person name="Henrissat B."/>
            <person name="Holligan D."/>
            <person name="Holt R."/>
            <person name="Huang W."/>
            <person name="Islam-Faridi N."/>
            <person name="Jones S."/>
            <person name="Jones-Rhoades M."/>
            <person name="Jorgensen R."/>
            <person name="Joshi C."/>
            <person name="Kangasjarvi J."/>
            <person name="Karlsson J."/>
            <person name="Kelleher C."/>
            <person name="Kirkpatrick R."/>
            <person name="Kirst M."/>
            <person name="Kohler A."/>
            <person name="Kalluri U."/>
            <person name="Larimer F."/>
            <person name="Leebens-Mack J."/>
            <person name="Leple J.C."/>
            <person name="Locascio P."/>
            <person name="Lou Y."/>
            <person name="Lucas S."/>
            <person name="Martin F."/>
            <person name="Montanini B."/>
            <person name="Napoli C."/>
            <person name="Nelson D.R."/>
            <person name="Nelson C."/>
            <person name="Nieminen K."/>
            <person name="Nilsson O."/>
            <person name="Pereda V."/>
            <person name="Peter G."/>
            <person name="Philippe R."/>
            <person name="Pilate G."/>
            <person name="Poliakov A."/>
            <person name="Razumovskaya J."/>
            <person name="Richardson P."/>
            <person name="Rinaldi C."/>
            <person name="Ritland K."/>
            <person name="Rouze P."/>
            <person name="Ryaboy D."/>
            <person name="Schmutz J."/>
            <person name="Schrader J."/>
            <person name="Segerman B."/>
            <person name="Shin H."/>
            <person name="Siddiqui A."/>
            <person name="Sterky F."/>
            <person name="Terry A."/>
            <person name="Tsai C.J."/>
            <person name="Uberbacher E."/>
            <person name="Unneberg P."/>
            <person name="Vahala J."/>
            <person name="Wall K."/>
            <person name="Wessler S."/>
            <person name="Yang G."/>
            <person name="Yin T."/>
            <person name="Douglas C."/>
            <person name="Marra M."/>
            <person name="Sandberg G."/>
            <person name="Van de Peer Y."/>
            <person name="Rokhsar D."/>
        </authorList>
    </citation>
    <scope>NUCLEOTIDE SEQUENCE [LARGE SCALE GENOMIC DNA]</scope>
    <source>
        <strain evidence="2">cv. Nisqually</strain>
    </source>
</reference>
<evidence type="ECO:0000313" key="1">
    <source>
        <dbReference type="EMBL" id="RQO97943.1"/>
    </source>
</evidence>
<evidence type="ECO:0000313" key="2">
    <source>
        <dbReference type="Proteomes" id="UP000006729"/>
    </source>
</evidence>
<dbReference type="InParanoid" id="A0A3N7FS53"/>
<organism evidence="1 2">
    <name type="scientific">Populus trichocarpa</name>
    <name type="common">Western balsam poplar</name>
    <name type="synonym">Populus balsamifera subsp. trichocarpa</name>
    <dbReference type="NCBI Taxonomy" id="3694"/>
    <lineage>
        <taxon>Eukaryota</taxon>
        <taxon>Viridiplantae</taxon>
        <taxon>Streptophyta</taxon>
        <taxon>Embryophyta</taxon>
        <taxon>Tracheophyta</taxon>
        <taxon>Spermatophyta</taxon>
        <taxon>Magnoliopsida</taxon>
        <taxon>eudicotyledons</taxon>
        <taxon>Gunneridae</taxon>
        <taxon>Pentapetalae</taxon>
        <taxon>rosids</taxon>
        <taxon>fabids</taxon>
        <taxon>Malpighiales</taxon>
        <taxon>Salicaceae</taxon>
        <taxon>Saliceae</taxon>
        <taxon>Populus</taxon>
    </lineage>
</organism>
<dbReference type="Proteomes" id="UP000006729">
    <property type="component" value="Chromosome 11"/>
</dbReference>
<proteinExistence type="predicted"/>
<dbReference type="AlphaFoldDB" id="A0A3N7FS53"/>